<evidence type="ECO:0000313" key="3">
    <source>
        <dbReference type="EMBL" id="AZQ77239.1"/>
    </source>
</evidence>
<dbReference type="KEGG" id="flh:EJ997_07735"/>
<dbReference type="RefSeq" id="WP_126704043.1">
    <property type="nucleotide sequence ID" value="NZ_CP034593.1"/>
</dbReference>
<accession>A0A3Q9G440</accession>
<name>A0A3Q9G440_9ACTO</name>
<evidence type="ECO:0000259" key="2">
    <source>
        <dbReference type="SMART" id="SM00899"/>
    </source>
</evidence>
<keyword evidence="4" id="KW-1185">Reference proteome</keyword>
<gene>
    <name evidence="3" type="ORF">EJ997_07735</name>
</gene>
<dbReference type="InterPro" id="IPR007167">
    <property type="entry name" value="Fe-transptr_FeoA-like"/>
</dbReference>
<dbReference type="InterPro" id="IPR008988">
    <property type="entry name" value="Transcriptional_repressor_C"/>
</dbReference>
<reference evidence="3 4" key="1">
    <citation type="submission" date="2018-12" db="EMBL/GenBank/DDBJ databases">
        <title>Complete genome sequence of Flaviflexus sp. H23T48.</title>
        <authorList>
            <person name="Bae J.-W."/>
            <person name="Lee J.-Y."/>
        </authorList>
    </citation>
    <scope>NUCLEOTIDE SEQUENCE [LARGE SCALE GENOMIC DNA]</scope>
    <source>
        <strain evidence="3 4">H23T48</strain>
    </source>
</reference>
<dbReference type="GO" id="GO:0046914">
    <property type="term" value="F:transition metal ion binding"/>
    <property type="evidence" value="ECO:0007669"/>
    <property type="project" value="InterPro"/>
</dbReference>
<keyword evidence="1" id="KW-0408">Iron</keyword>
<dbReference type="SMART" id="SM00899">
    <property type="entry name" value="FeoA"/>
    <property type="match status" value="1"/>
</dbReference>
<dbReference type="InterPro" id="IPR038157">
    <property type="entry name" value="FeoA_core_dom"/>
</dbReference>
<evidence type="ECO:0000313" key="4">
    <source>
        <dbReference type="Proteomes" id="UP000280344"/>
    </source>
</evidence>
<dbReference type="Pfam" id="PF04023">
    <property type="entry name" value="FeoA"/>
    <property type="match status" value="1"/>
</dbReference>
<dbReference type="EMBL" id="CP034593">
    <property type="protein sequence ID" value="AZQ77239.1"/>
    <property type="molecule type" value="Genomic_DNA"/>
</dbReference>
<proteinExistence type="predicted"/>
<evidence type="ECO:0000256" key="1">
    <source>
        <dbReference type="ARBA" id="ARBA00023004"/>
    </source>
</evidence>
<dbReference type="Proteomes" id="UP000280344">
    <property type="component" value="Chromosome"/>
</dbReference>
<feature type="domain" description="Ferrous iron transporter FeoA-like" evidence="2">
    <location>
        <begin position="1"/>
        <end position="71"/>
    </location>
</feature>
<dbReference type="AlphaFoldDB" id="A0A3Q9G440"/>
<organism evidence="3 4">
    <name type="scientific">Flaviflexus ciconiae</name>
    <dbReference type="NCBI Taxonomy" id="2496867"/>
    <lineage>
        <taxon>Bacteria</taxon>
        <taxon>Bacillati</taxon>
        <taxon>Actinomycetota</taxon>
        <taxon>Actinomycetes</taxon>
        <taxon>Actinomycetales</taxon>
        <taxon>Actinomycetaceae</taxon>
        <taxon>Flaviflexus</taxon>
    </lineage>
</organism>
<dbReference type="OrthoDB" id="4420166at2"/>
<dbReference type="SUPFAM" id="SSF50037">
    <property type="entry name" value="C-terminal domain of transcriptional repressors"/>
    <property type="match status" value="1"/>
</dbReference>
<sequence length="79" mass="8477">MNLSAWPLGRAARLVSTDFPTGSLRAKELGLRPGAIVRVTQRTLFGGTVLDVSGSRLALDRTSVRRMIVEPLDVEGALS</sequence>
<dbReference type="Gene3D" id="2.30.30.90">
    <property type="match status" value="1"/>
</dbReference>
<protein>
    <submittedName>
        <fullName evidence="3">Ferrous iron transport protein A</fullName>
    </submittedName>
</protein>